<evidence type="ECO:0000256" key="2">
    <source>
        <dbReference type="ARBA" id="ARBA00010441"/>
    </source>
</evidence>
<sequence>MYVRQDKLPALRQYKYSGVDHSLTSKYVLKPFYNNVVIKCFPMSMAPNMITLIGFSFIVANFLTLLWYNPTLDQDCPPWVYYSWAAGLFLYQTFDAVDGAQARRTHQSGPLGELFDHGVDALNTALGVLIFAGSQNMGQGWKTVATLFASLMTFYVQTWDEYHTKTLTLGIINGPVEGILILVGVYALTGFMGGAHFWQQGMLPTLGVPRLSFVPDVLYNLSFTEWYMFLGAFVLVYNTVESARNVIRARRAEGSRSRFALVGLLPFLGAWILIVAYLVLQPNILHNHLVPFALFTGILNAYSVGRIITAHLVHLDFPYANILILPLAFGVLDSLGPWLQRLGDHLGVGHALGWPSALGDGVYQVAFMFSMLGVAVGVYGSFVVDVIVTICDYLDIWCLTIKHPWVESRDAPPLARRGVEPSAQIKQGEKTD</sequence>
<evidence type="ECO:0000256" key="4">
    <source>
        <dbReference type="ARBA" id="ARBA00023136"/>
    </source>
</evidence>
<dbReference type="Gene3D" id="1.20.120.1760">
    <property type="match status" value="1"/>
</dbReference>
<comment type="caution">
    <text evidence="7">The sequence shown here is derived from an EMBL/GenBank/DDBJ whole genome shotgun (WGS) entry which is preliminary data.</text>
</comment>
<feature type="transmembrane region" description="Helical" evidence="6">
    <location>
        <begin position="292"/>
        <end position="313"/>
    </location>
</feature>
<dbReference type="Pfam" id="PF01066">
    <property type="entry name" value="CDP-OH_P_transf"/>
    <property type="match status" value="1"/>
</dbReference>
<dbReference type="InterPro" id="IPR014472">
    <property type="entry name" value="CHOPT"/>
</dbReference>
<evidence type="ECO:0000256" key="6">
    <source>
        <dbReference type="SAM" id="Phobius"/>
    </source>
</evidence>
<comment type="subcellular location">
    <subcellularLocation>
        <location evidence="1">Membrane</location>
    </subcellularLocation>
</comment>
<dbReference type="PANTHER" id="PTHR10414">
    <property type="entry name" value="ETHANOLAMINEPHOSPHOTRANSFERASE"/>
    <property type="match status" value="1"/>
</dbReference>
<keyword evidence="4 6" id="KW-0472">Membrane</keyword>
<feature type="transmembrane region" description="Helical" evidence="6">
    <location>
        <begin position="179"/>
        <end position="198"/>
    </location>
</feature>
<keyword evidence="8" id="KW-1185">Reference proteome</keyword>
<protein>
    <recommendedName>
        <fullName evidence="9">Ethanolaminephosphotransferase</fullName>
    </recommendedName>
</protein>
<keyword evidence="3 5" id="KW-0808">Transferase</keyword>
<organism evidence="7 8">
    <name type="scientific">Phialemonium thermophilum</name>
    <dbReference type="NCBI Taxonomy" id="223376"/>
    <lineage>
        <taxon>Eukaryota</taxon>
        <taxon>Fungi</taxon>
        <taxon>Dikarya</taxon>
        <taxon>Ascomycota</taxon>
        <taxon>Pezizomycotina</taxon>
        <taxon>Sordariomycetes</taxon>
        <taxon>Sordariomycetidae</taxon>
        <taxon>Cephalothecales</taxon>
        <taxon>Cephalothecaceae</taxon>
        <taxon>Phialemonium</taxon>
    </lineage>
</organism>
<accession>A0ABR3Y4Z5</accession>
<feature type="transmembrane region" description="Helical" evidence="6">
    <location>
        <begin position="49"/>
        <end position="67"/>
    </location>
</feature>
<proteinExistence type="inferred from homology"/>
<dbReference type="InterPro" id="IPR043130">
    <property type="entry name" value="CDP-OH_PTrfase_TM_dom"/>
</dbReference>
<evidence type="ECO:0000313" key="7">
    <source>
        <dbReference type="EMBL" id="KAL1883367.1"/>
    </source>
</evidence>
<gene>
    <name evidence="7" type="ORF">VTK73DRAFT_8934</name>
</gene>
<dbReference type="PIRSF" id="PIRSF015665">
    <property type="entry name" value="CHOPT"/>
    <property type="match status" value="1"/>
</dbReference>
<dbReference type="InterPro" id="IPR048254">
    <property type="entry name" value="CDP_ALCOHOL_P_TRANSF_CS"/>
</dbReference>
<dbReference type="PROSITE" id="PS00379">
    <property type="entry name" value="CDP_ALCOHOL_P_TRANSF"/>
    <property type="match status" value="1"/>
</dbReference>
<dbReference type="Proteomes" id="UP001586593">
    <property type="component" value="Unassembled WGS sequence"/>
</dbReference>
<evidence type="ECO:0000256" key="3">
    <source>
        <dbReference type="ARBA" id="ARBA00022679"/>
    </source>
</evidence>
<evidence type="ECO:0000256" key="5">
    <source>
        <dbReference type="RuleBase" id="RU003750"/>
    </source>
</evidence>
<dbReference type="EMBL" id="JAZHXJ010000007">
    <property type="protein sequence ID" value="KAL1883367.1"/>
    <property type="molecule type" value="Genomic_DNA"/>
</dbReference>
<keyword evidence="6" id="KW-1133">Transmembrane helix</keyword>
<feature type="transmembrane region" description="Helical" evidence="6">
    <location>
        <begin position="218"/>
        <end position="238"/>
    </location>
</feature>
<keyword evidence="6" id="KW-0812">Transmembrane</keyword>
<feature type="transmembrane region" description="Helical" evidence="6">
    <location>
        <begin position="362"/>
        <end position="384"/>
    </location>
</feature>
<name>A0ABR3Y4Z5_9PEZI</name>
<evidence type="ECO:0000313" key="8">
    <source>
        <dbReference type="Proteomes" id="UP001586593"/>
    </source>
</evidence>
<feature type="transmembrane region" description="Helical" evidence="6">
    <location>
        <begin position="259"/>
        <end position="280"/>
    </location>
</feature>
<evidence type="ECO:0000256" key="1">
    <source>
        <dbReference type="ARBA" id="ARBA00004370"/>
    </source>
</evidence>
<dbReference type="InterPro" id="IPR000462">
    <property type="entry name" value="CDP-OH_P_trans"/>
</dbReference>
<feature type="transmembrane region" description="Helical" evidence="6">
    <location>
        <begin position="320"/>
        <end position="339"/>
    </location>
</feature>
<dbReference type="PANTHER" id="PTHR10414:SF37">
    <property type="entry name" value="BB IN A BOXCAR, ISOFORM C"/>
    <property type="match status" value="1"/>
</dbReference>
<comment type="similarity">
    <text evidence="2 5">Belongs to the CDP-alcohol phosphatidyltransferase class-I family.</text>
</comment>
<reference evidence="7 8" key="1">
    <citation type="journal article" date="2024" name="Commun. Biol.">
        <title>Comparative genomic analysis of thermophilic fungi reveals convergent evolutionary adaptations and gene losses.</title>
        <authorList>
            <person name="Steindorff A.S."/>
            <person name="Aguilar-Pontes M.V."/>
            <person name="Robinson A.J."/>
            <person name="Andreopoulos B."/>
            <person name="LaButti K."/>
            <person name="Kuo A."/>
            <person name="Mondo S."/>
            <person name="Riley R."/>
            <person name="Otillar R."/>
            <person name="Haridas S."/>
            <person name="Lipzen A."/>
            <person name="Grimwood J."/>
            <person name="Schmutz J."/>
            <person name="Clum A."/>
            <person name="Reid I.D."/>
            <person name="Moisan M.C."/>
            <person name="Butler G."/>
            <person name="Nguyen T.T.M."/>
            <person name="Dewar K."/>
            <person name="Conant G."/>
            <person name="Drula E."/>
            <person name="Henrissat B."/>
            <person name="Hansel C."/>
            <person name="Singer S."/>
            <person name="Hutchinson M.I."/>
            <person name="de Vries R.P."/>
            <person name="Natvig D.O."/>
            <person name="Powell A.J."/>
            <person name="Tsang A."/>
            <person name="Grigoriev I.V."/>
        </authorList>
    </citation>
    <scope>NUCLEOTIDE SEQUENCE [LARGE SCALE GENOMIC DNA]</scope>
    <source>
        <strain evidence="7 8">ATCC 24622</strain>
    </source>
</reference>
<evidence type="ECO:0008006" key="9">
    <source>
        <dbReference type="Google" id="ProtNLM"/>
    </source>
</evidence>